<evidence type="ECO:0000313" key="1">
    <source>
        <dbReference type="EMBL" id="KAJ8002547.1"/>
    </source>
</evidence>
<evidence type="ECO:0000313" key="2">
    <source>
        <dbReference type="Proteomes" id="UP001157502"/>
    </source>
</evidence>
<keyword evidence="2" id="KW-1185">Reference proteome</keyword>
<name>A0ACC2GG94_DALPE</name>
<gene>
    <name evidence="1" type="ORF">DPEC_G00160040</name>
</gene>
<dbReference type="EMBL" id="CM055740">
    <property type="protein sequence ID" value="KAJ8002547.1"/>
    <property type="molecule type" value="Genomic_DNA"/>
</dbReference>
<sequence length="149" mass="17044">MFETIYANTGRNKTVLFNRGEMEERVDVYVSSDTLRDGDTRTTTHETEDTDPHNGPGDQSSESETSRRRFRVASVCLGLLCVLLLTRIIVQSITETHIKNGWRYNGSSLYFLSTEEKIWEESRQDCVRRGADLVIINSEEEQVLVSYTA</sequence>
<comment type="caution">
    <text evidence="1">The sequence shown here is derived from an EMBL/GenBank/DDBJ whole genome shotgun (WGS) entry which is preliminary data.</text>
</comment>
<accession>A0ACC2GG94</accession>
<protein>
    <submittedName>
        <fullName evidence="1">Uncharacterized protein</fullName>
    </submittedName>
</protein>
<reference evidence="1" key="1">
    <citation type="submission" date="2021-05" db="EMBL/GenBank/DDBJ databases">
        <authorList>
            <person name="Pan Q."/>
            <person name="Jouanno E."/>
            <person name="Zahm M."/>
            <person name="Klopp C."/>
            <person name="Cabau C."/>
            <person name="Louis A."/>
            <person name="Berthelot C."/>
            <person name="Parey E."/>
            <person name="Roest Crollius H."/>
            <person name="Montfort J."/>
            <person name="Robinson-Rechavi M."/>
            <person name="Bouchez O."/>
            <person name="Lampietro C."/>
            <person name="Lopez Roques C."/>
            <person name="Donnadieu C."/>
            <person name="Postlethwait J."/>
            <person name="Bobe J."/>
            <person name="Dillon D."/>
            <person name="Chandos A."/>
            <person name="von Hippel F."/>
            <person name="Guiguen Y."/>
        </authorList>
    </citation>
    <scope>NUCLEOTIDE SEQUENCE</scope>
    <source>
        <strain evidence="1">YG-Jan2019</strain>
    </source>
</reference>
<organism evidence="1 2">
    <name type="scientific">Dallia pectoralis</name>
    <name type="common">Alaska blackfish</name>
    <dbReference type="NCBI Taxonomy" id="75939"/>
    <lineage>
        <taxon>Eukaryota</taxon>
        <taxon>Metazoa</taxon>
        <taxon>Chordata</taxon>
        <taxon>Craniata</taxon>
        <taxon>Vertebrata</taxon>
        <taxon>Euteleostomi</taxon>
        <taxon>Actinopterygii</taxon>
        <taxon>Neopterygii</taxon>
        <taxon>Teleostei</taxon>
        <taxon>Protacanthopterygii</taxon>
        <taxon>Esociformes</taxon>
        <taxon>Umbridae</taxon>
        <taxon>Dallia</taxon>
    </lineage>
</organism>
<dbReference type="Proteomes" id="UP001157502">
    <property type="component" value="Chromosome 13"/>
</dbReference>
<proteinExistence type="predicted"/>